<feature type="transmembrane region" description="Helical" evidence="4">
    <location>
        <begin position="51"/>
        <end position="69"/>
    </location>
</feature>
<evidence type="ECO:0000256" key="4">
    <source>
        <dbReference type="SAM" id="Phobius"/>
    </source>
</evidence>
<keyword evidence="1 4" id="KW-0812">Transmembrane</keyword>
<feature type="transmembrane region" description="Helical" evidence="4">
    <location>
        <begin position="169"/>
        <end position="189"/>
    </location>
</feature>
<dbReference type="AlphaFoldDB" id="A0A7W6N8I2"/>
<gene>
    <name evidence="6" type="ORF">GGR34_002108</name>
</gene>
<dbReference type="InterPro" id="IPR047200">
    <property type="entry name" value="MFS_YcaD-like"/>
</dbReference>
<organism evidence="6 7">
    <name type="scientific">Microvirga flocculans</name>
    <dbReference type="NCBI Taxonomy" id="217168"/>
    <lineage>
        <taxon>Bacteria</taxon>
        <taxon>Pseudomonadati</taxon>
        <taxon>Pseudomonadota</taxon>
        <taxon>Alphaproteobacteria</taxon>
        <taxon>Hyphomicrobiales</taxon>
        <taxon>Methylobacteriaceae</taxon>
        <taxon>Microvirga</taxon>
    </lineage>
</organism>
<dbReference type="PANTHER" id="PTHR23521:SF3">
    <property type="entry name" value="MFS TRANSPORTER"/>
    <property type="match status" value="1"/>
</dbReference>
<proteinExistence type="predicted"/>
<reference evidence="6 7" key="1">
    <citation type="submission" date="2020-08" db="EMBL/GenBank/DDBJ databases">
        <title>Genomic Encyclopedia of Type Strains, Phase IV (KMG-IV): sequencing the most valuable type-strain genomes for metagenomic binning, comparative biology and taxonomic classification.</title>
        <authorList>
            <person name="Goeker M."/>
        </authorList>
    </citation>
    <scope>NUCLEOTIDE SEQUENCE [LARGE SCALE GENOMIC DNA]</scope>
    <source>
        <strain evidence="6 7">DSM 15743</strain>
    </source>
</reference>
<evidence type="ECO:0000256" key="1">
    <source>
        <dbReference type="ARBA" id="ARBA00022692"/>
    </source>
</evidence>
<accession>A0A7W6N8I2</accession>
<feature type="domain" description="Major facilitator superfamily (MFS) profile" evidence="5">
    <location>
        <begin position="15"/>
        <end position="384"/>
    </location>
</feature>
<dbReference type="SUPFAM" id="SSF103473">
    <property type="entry name" value="MFS general substrate transporter"/>
    <property type="match status" value="1"/>
</dbReference>
<evidence type="ECO:0000256" key="3">
    <source>
        <dbReference type="ARBA" id="ARBA00023136"/>
    </source>
</evidence>
<evidence type="ECO:0000313" key="7">
    <source>
        <dbReference type="Proteomes" id="UP000519439"/>
    </source>
</evidence>
<dbReference type="PROSITE" id="PS50850">
    <property type="entry name" value="MFS"/>
    <property type="match status" value="1"/>
</dbReference>
<dbReference type="GO" id="GO:0005886">
    <property type="term" value="C:plasma membrane"/>
    <property type="evidence" value="ECO:0007669"/>
    <property type="project" value="TreeGrafter"/>
</dbReference>
<dbReference type="InterPro" id="IPR020846">
    <property type="entry name" value="MFS_dom"/>
</dbReference>
<dbReference type="PANTHER" id="PTHR23521">
    <property type="entry name" value="TRANSPORTER MFS SUPERFAMILY"/>
    <property type="match status" value="1"/>
</dbReference>
<feature type="transmembrane region" description="Helical" evidence="4">
    <location>
        <begin position="272"/>
        <end position="291"/>
    </location>
</feature>
<dbReference type="InterPro" id="IPR011701">
    <property type="entry name" value="MFS"/>
</dbReference>
<feature type="transmembrane region" description="Helical" evidence="4">
    <location>
        <begin position="110"/>
        <end position="129"/>
    </location>
</feature>
<keyword evidence="3 4" id="KW-0472">Membrane</keyword>
<feature type="transmembrane region" description="Helical" evidence="4">
    <location>
        <begin position="12"/>
        <end position="39"/>
    </location>
</feature>
<evidence type="ECO:0000259" key="5">
    <source>
        <dbReference type="PROSITE" id="PS50850"/>
    </source>
</evidence>
<dbReference type="InterPro" id="IPR036259">
    <property type="entry name" value="MFS_trans_sf"/>
</dbReference>
<feature type="transmembrane region" description="Helical" evidence="4">
    <location>
        <begin position="81"/>
        <end position="104"/>
    </location>
</feature>
<dbReference type="CDD" id="cd17477">
    <property type="entry name" value="MFS_YcaD_like"/>
    <property type="match status" value="1"/>
</dbReference>
<comment type="caution">
    <text evidence="6">The sequence shown here is derived from an EMBL/GenBank/DDBJ whole genome shotgun (WGS) entry which is preliminary data.</text>
</comment>
<name>A0A7W6N8I2_9HYPH</name>
<evidence type="ECO:0000256" key="2">
    <source>
        <dbReference type="ARBA" id="ARBA00022989"/>
    </source>
</evidence>
<feature type="transmembrane region" description="Helical" evidence="4">
    <location>
        <begin position="361"/>
        <end position="380"/>
    </location>
</feature>
<feature type="transmembrane region" description="Helical" evidence="4">
    <location>
        <begin position="141"/>
        <end position="163"/>
    </location>
</feature>
<protein>
    <submittedName>
        <fullName evidence="6">MFS family permease</fullName>
    </submittedName>
</protein>
<dbReference type="Proteomes" id="UP000519439">
    <property type="component" value="Unassembled WGS sequence"/>
</dbReference>
<feature type="transmembrane region" description="Helical" evidence="4">
    <location>
        <begin position="332"/>
        <end position="355"/>
    </location>
</feature>
<sequence length="384" mass="40680">MTQEIVLASNRRIASAGAVIATAMMFGLTYSLSAALIALDLSERGFEESMIGLNAAMHAIGVLTIAPLLPRLVGLWGARPLVISALGSAAIVLVLFPAVPFVWLWFPLRFLLGMASEILFVLSETWINFLSTERIRARAMAVYTASLSLGFALGPLILSWTGTADATPYYIGAGLAALALCVIALPIVVTPAREAHGMGNPIRYARLAPVAIATTILNAAVETAGLSFLALYAMGNGWAEESAARLIATMMFGAILLQLPIGWLGDKMDRRRLVLILGMLAACGALIWPFVLQTPWLAHATVFFWGGLFVGIYTIMLTVVGSRFKGGELVGIYAVMGLTWGAGALLGPALAGLAMDVSAHGLPLFVSLACLVFVLFALRLKSET</sequence>
<evidence type="ECO:0000313" key="6">
    <source>
        <dbReference type="EMBL" id="MBB4040455.1"/>
    </source>
</evidence>
<feature type="transmembrane region" description="Helical" evidence="4">
    <location>
        <begin position="297"/>
        <end position="320"/>
    </location>
</feature>
<dbReference type="GO" id="GO:0022857">
    <property type="term" value="F:transmembrane transporter activity"/>
    <property type="evidence" value="ECO:0007669"/>
    <property type="project" value="InterPro"/>
</dbReference>
<dbReference type="Gene3D" id="1.20.1250.20">
    <property type="entry name" value="MFS general substrate transporter like domains"/>
    <property type="match status" value="2"/>
</dbReference>
<dbReference type="EMBL" id="JACIDC010000006">
    <property type="protein sequence ID" value="MBB4040455.1"/>
    <property type="molecule type" value="Genomic_DNA"/>
</dbReference>
<feature type="transmembrane region" description="Helical" evidence="4">
    <location>
        <begin position="246"/>
        <end position="265"/>
    </location>
</feature>
<dbReference type="Pfam" id="PF07690">
    <property type="entry name" value="MFS_1"/>
    <property type="match status" value="1"/>
</dbReference>
<keyword evidence="7" id="KW-1185">Reference proteome</keyword>
<dbReference type="RefSeq" id="WP_051435180.1">
    <property type="nucleotide sequence ID" value="NZ_JACIDC010000006.1"/>
</dbReference>
<feature type="transmembrane region" description="Helical" evidence="4">
    <location>
        <begin position="210"/>
        <end position="234"/>
    </location>
</feature>
<keyword evidence="2 4" id="KW-1133">Transmembrane helix</keyword>